<keyword evidence="1" id="KW-0472">Membrane</keyword>
<keyword evidence="3" id="KW-1185">Reference proteome</keyword>
<protein>
    <submittedName>
        <fullName evidence="2">Uncharacterized protein</fullName>
    </submittedName>
</protein>
<keyword evidence="1" id="KW-1133">Transmembrane helix</keyword>
<name>A0A2P5D632_PARAD</name>
<feature type="transmembrane region" description="Helical" evidence="1">
    <location>
        <begin position="21"/>
        <end position="39"/>
    </location>
</feature>
<comment type="caution">
    <text evidence="2">The sequence shown here is derived from an EMBL/GenBank/DDBJ whole genome shotgun (WGS) entry which is preliminary data.</text>
</comment>
<organism evidence="2 3">
    <name type="scientific">Parasponia andersonii</name>
    <name type="common">Sponia andersonii</name>
    <dbReference type="NCBI Taxonomy" id="3476"/>
    <lineage>
        <taxon>Eukaryota</taxon>
        <taxon>Viridiplantae</taxon>
        <taxon>Streptophyta</taxon>
        <taxon>Embryophyta</taxon>
        <taxon>Tracheophyta</taxon>
        <taxon>Spermatophyta</taxon>
        <taxon>Magnoliopsida</taxon>
        <taxon>eudicotyledons</taxon>
        <taxon>Gunneridae</taxon>
        <taxon>Pentapetalae</taxon>
        <taxon>rosids</taxon>
        <taxon>fabids</taxon>
        <taxon>Rosales</taxon>
        <taxon>Cannabaceae</taxon>
        <taxon>Parasponia</taxon>
    </lineage>
</organism>
<accession>A0A2P5D632</accession>
<keyword evidence="1" id="KW-0812">Transmembrane</keyword>
<reference evidence="3" key="1">
    <citation type="submission" date="2016-06" db="EMBL/GenBank/DDBJ databases">
        <title>Parallel loss of symbiosis genes in relatives of nitrogen-fixing non-legume Parasponia.</title>
        <authorList>
            <person name="Van Velzen R."/>
            <person name="Holmer R."/>
            <person name="Bu F."/>
            <person name="Rutten L."/>
            <person name="Van Zeijl A."/>
            <person name="Liu W."/>
            <person name="Santuari L."/>
            <person name="Cao Q."/>
            <person name="Sharma T."/>
            <person name="Shen D."/>
            <person name="Roswanjaya Y."/>
            <person name="Wardhani T."/>
            <person name="Kalhor M.S."/>
            <person name="Jansen J."/>
            <person name="Van den Hoogen J."/>
            <person name="Gungor B."/>
            <person name="Hartog M."/>
            <person name="Hontelez J."/>
            <person name="Verver J."/>
            <person name="Yang W.-C."/>
            <person name="Schijlen E."/>
            <person name="Repin R."/>
            <person name="Schilthuizen M."/>
            <person name="Schranz E."/>
            <person name="Heidstra R."/>
            <person name="Miyata K."/>
            <person name="Fedorova E."/>
            <person name="Kohlen W."/>
            <person name="Bisseling T."/>
            <person name="Smit S."/>
            <person name="Geurts R."/>
        </authorList>
    </citation>
    <scope>NUCLEOTIDE SEQUENCE [LARGE SCALE GENOMIC DNA]</scope>
    <source>
        <strain evidence="3">cv. WU1-14</strain>
    </source>
</reference>
<feature type="transmembrane region" description="Helical" evidence="1">
    <location>
        <begin position="78"/>
        <end position="95"/>
    </location>
</feature>
<evidence type="ECO:0000256" key="1">
    <source>
        <dbReference type="SAM" id="Phobius"/>
    </source>
</evidence>
<evidence type="ECO:0000313" key="3">
    <source>
        <dbReference type="Proteomes" id="UP000237105"/>
    </source>
</evidence>
<evidence type="ECO:0000313" key="2">
    <source>
        <dbReference type="EMBL" id="PON68751.1"/>
    </source>
</evidence>
<dbReference type="EMBL" id="JXTB01000060">
    <property type="protein sequence ID" value="PON68751.1"/>
    <property type="molecule type" value="Genomic_DNA"/>
</dbReference>
<dbReference type="AlphaFoldDB" id="A0A2P5D632"/>
<dbReference type="Proteomes" id="UP000237105">
    <property type="component" value="Unassembled WGS sequence"/>
</dbReference>
<sequence>MMNGRKFKEGWSSNLQIRVEVLVLTLEIVVLVALIILSSSPSCILLMKKVEKYICSDPYRVREQSILITSIDTYYSTIPKYFFVFLISIAIMYSTSRVGP</sequence>
<proteinExistence type="predicted"/>
<gene>
    <name evidence="2" type="ORF">PanWU01x14_093570</name>
</gene>